<dbReference type="RefSeq" id="WP_103675141.1">
    <property type="nucleotide sequence ID" value="NZ_PQGD01000004.1"/>
</dbReference>
<evidence type="ECO:0000313" key="3">
    <source>
        <dbReference type="EMBL" id="POP46273.1"/>
    </source>
</evidence>
<protein>
    <submittedName>
        <fullName evidence="4">Permease</fullName>
    </submittedName>
</protein>
<keyword evidence="5" id="KW-1185">Reference proteome</keyword>
<keyword evidence="1" id="KW-0472">Membrane</keyword>
<dbReference type="EMBL" id="PQGE01000004">
    <property type="protein sequence ID" value="POP46273.1"/>
    <property type="molecule type" value="Genomic_DNA"/>
</dbReference>
<accession>A0A2P5GT71</accession>
<dbReference type="AlphaFoldDB" id="A0A2P5GT71"/>
<feature type="transmembrane region" description="Helical" evidence="1">
    <location>
        <begin position="126"/>
        <end position="145"/>
    </location>
</feature>
<feature type="domain" description="DUF7973" evidence="2">
    <location>
        <begin position="6"/>
        <end position="157"/>
    </location>
</feature>
<feature type="transmembrane region" description="Helical" evidence="1">
    <location>
        <begin position="176"/>
        <end position="195"/>
    </location>
</feature>
<feature type="transmembrane region" description="Helical" evidence="1">
    <location>
        <begin position="55"/>
        <end position="74"/>
    </location>
</feature>
<dbReference type="EMBL" id="PQGD01000004">
    <property type="protein sequence ID" value="POP49743.1"/>
    <property type="molecule type" value="Genomic_DNA"/>
</dbReference>
<dbReference type="OrthoDB" id="4484645at2"/>
<organism evidence="4 6">
    <name type="scientific">Superficieibacter electus</name>
    <dbReference type="NCBI Taxonomy" id="2022662"/>
    <lineage>
        <taxon>Bacteria</taxon>
        <taxon>Pseudomonadati</taxon>
        <taxon>Pseudomonadota</taxon>
        <taxon>Gammaproteobacteria</taxon>
        <taxon>Enterobacterales</taxon>
        <taxon>Enterobacteriaceae</taxon>
        <taxon>Superficieibacter</taxon>
    </lineage>
</organism>
<evidence type="ECO:0000256" key="1">
    <source>
        <dbReference type="SAM" id="Phobius"/>
    </source>
</evidence>
<dbReference type="Proteomes" id="UP000237073">
    <property type="component" value="Unassembled WGS sequence"/>
</dbReference>
<feature type="transmembrane region" description="Helical" evidence="1">
    <location>
        <begin position="230"/>
        <end position="256"/>
    </location>
</feature>
<feature type="transmembrane region" description="Helical" evidence="1">
    <location>
        <begin position="276"/>
        <end position="297"/>
    </location>
</feature>
<evidence type="ECO:0000259" key="2">
    <source>
        <dbReference type="Pfam" id="PF25928"/>
    </source>
</evidence>
<name>A0A2P5GT71_9ENTR</name>
<dbReference type="Proteomes" id="UP000247005">
    <property type="component" value="Unassembled WGS sequence"/>
</dbReference>
<sequence length="300" mass="30994">MNGLDILIAFGGGIFGAAIGALAAFEFVGLLVIAMTVAQITTGSATDFIDFPFGMFGPHTGGFAAGVAATAWAAKRGKLASGRDITAGLSGLGAYDVLLVGGVFGALGYVIAWGLNQFALPSGSPWTDTVALTVVISGFITRLAFGKTGLLGKPDTGIRRCYPPQDKCWMPYHSRIPQLSVLGLGIGLLAGYLGLKFGANGALLAFGISASSLIFLHFNTQVPVSHHIALPAALAAIASHSLLWAALTGIICALIGELVSRLFLIHGDTHIDPPAMTIALMTSLINILAMIGFFALVPLW</sequence>
<gene>
    <name evidence="4" type="ORF">CHU32_05820</name>
    <name evidence="3" type="ORF">CHU33_05805</name>
</gene>
<feature type="transmembrane region" description="Helical" evidence="1">
    <location>
        <begin position="95"/>
        <end position="114"/>
    </location>
</feature>
<keyword evidence="1" id="KW-1133">Transmembrane helix</keyword>
<feature type="transmembrane region" description="Helical" evidence="1">
    <location>
        <begin position="201"/>
        <end position="218"/>
    </location>
</feature>
<reference evidence="5 6" key="1">
    <citation type="submission" date="2018-01" db="EMBL/GenBank/DDBJ databases">
        <title>Superficieibacter electus gen. nov., sp. nov., an extended-spectrum beta-lactamase possessing member of the Enterobacteriaceae family, isolated from intensive care unit surfaces.</title>
        <authorList>
            <person name="Potter R.F."/>
            <person name="D'Souza A.W."/>
        </authorList>
    </citation>
    <scope>NUCLEOTIDE SEQUENCE [LARGE SCALE GENOMIC DNA]</scope>
    <source>
        <strain evidence="4 6">BP-1</strain>
        <strain evidence="3 5">BP-2</strain>
    </source>
</reference>
<feature type="domain" description="DUF7973" evidence="2">
    <location>
        <begin position="168"/>
        <end position="295"/>
    </location>
</feature>
<dbReference type="Pfam" id="PF25928">
    <property type="entry name" value="DUF7973"/>
    <property type="match status" value="2"/>
</dbReference>
<keyword evidence="1" id="KW-0812">Transmembrane</keyword>
<proteinExistence type="predicted"/>
<evidence type="ECO:0000313" key="6">
    <source>
        <dbReference type="Proteomes" id="UP000247005"/>
    </source>
</evidence>
<feature type="transmembrane region" description="Helical" evidence="1">
    <location>
        <begin position="7"/>
        <end position="35"/>
    </location>
</feature>
<comment type="caution">
    <text evidence="4">The sequence shown here is derived from an EMBL/GenBank/DDBJ whole genome shotgun (WGS) entry which is preliminary data.</text>
</comment>
<evidence type="ECO:0000313" key="4">
    <source>
        <dbReference type="EMBL" id="POP49743.1"/>
    </source>
</evidence>
<dbReference type="InterPro" id="IPR058279">
    <property type="entry name" value="DUF7973"/>
</dbReference>
<evidence type="ECO:0000313" key="5">
    <source>
        <dbReference type="Proteomes" id="UP000237073"/>
    </source>
</evidence>